<dbReference type="Proteomes" id="UP001303902">
    <property type="component" value="Chromosome"/>
</dbReference>
<dbReference type="GO" id="GO:0004180">
    <property type="term" value="F:carboxypeptidase activity"/>
    <property type="evidence" value="ECO:0007669"/>
    <property type="project" value="UniProtKB-KW"/>
</dbReference>
<dbReference type="InterPro" id="IPR058193">
    <property type="entry name" value="VanY/YodJ_core_dom"/>
</dbReference>
<reference evidence="4 5" key="1">
    <citation type="submission" date="2023-06" db="EMBL/GenBank/DDBJ databases">
        <title>Sporosarcina sp. nov., isolated from Korean tranditional fermented seafood 'Jeotgal'.</title>
        <authorList>
            <person name="Yang A.I."/>
            <person name="Shin N.-R."/>
        </authorList>
    </citation>
    <scope>NUCLEOTIDE SEQUENCE [LARGE SCALE GENOMIC DNA]</scope>
    <source>
        <strain evidence="4 5">T2O-4</strain>
    </source>
</reference>
<evidence type="ECO:0000256" key="2">
    <source>
        <dbReference type="SAM" id="Phobius"/>
    </source>
</evidence>
<organism evidence="4 5">
    <name type="scientific">Sporosarcina oncorhynchi</name>
    <dbReference type="NCBI Taxonomy" id="3056444"/>
    <lineage>
        <taxon>Bacteria</taxon>
        <taxon>Bacillati</taxon>
        <taxon>Bacillota</taxon>
        <taxon>Bacilli</taxon>
        <taxon>Bacillales</taxon>
        <taxon>Caryophanaceae</taxon>
        <taxon>Sporosarcina</taxon>
    </lineage>
</organism>
<gene>
    <name evidence="4" type="ORF">QWT69_14800</name>
</gene>
<sequence>MKRKSTFNKRTKSNKALPITLTFVGVLMTAIVVWFWFNEWDVNKSLNQIGIGSEQQSEEPGIDPEEVEEPEEEPVIDGEEPVDEEEPVIEEDPAVEEPPAEVEKPVTETPVPEKKPEQKPEKPVTPAPPKNDKPPVTVKPPGTPNKSGYIEGQKLPDKPKYVNGIIIANKTFPLPSTYAPGESKEARVAFDEMAAEALLSDIKLTAFSTYRAYDYQVGLYDRYVKKDGVEAADRYSARPGYSEHQTGLAFDIGEVNFEKHWASSSFGDTTAGKWVAANAHRYGFILRYPKGKESITGYMHESWHFRYVGKSIAEDIYSRNITLEEYLGLK</sequence>
<evidence type="ECO:0000313" key="4">
    <source>
        <dbReference type="EMBL" id="WOV87113.1"/>
    </source>
</evidence>
<dbReference type="EMBL" id="CP129118">
    <property type="protein sequence ID" value="WOV87113.1"/>
    <property type="molecule type" value="Genomic_DNA"/>
</dbReference>
<keyword evidence="2" id="KW-0812">Transmembrane</keyword>
<dbReference type="Pfam" id="PF02557">
    <property type="entry name" value="VanY"/>
    <property type="match status" value="1"/>
</dbReference>
<dbReference type="PANTHER" id="PTHR34385:SF1">
    <property type="entry name" value="PEPTIDOGLYCAN L-ALANYL-D-GLUTAMATE ENDOPEPTIDASE CWLK"/>
    <property type="match status" value="1"/>
</dbReference>
<feature type="compositionally biased region" description="Acidic residues" evidence="1">
    <location>
        <begin position="56"/>
        <end position="100"/>
    </location>
</feature>
<evidence type="ECO:0000256" key="1">
    <source>
        <dbReference type="SAM" id="MobiDB-lite"/>
    </source>
</evidence>
<dbReference type="PANTHER" id="PTHR34385">
    <property type="entry name" value="D-ALANYL-D-ALANINE CARBOXYPEPTIDASE"/>
    <property type="match status" value="1"/>
</dbReference>
<keyword evidence="4" id="KW-0645">Protease</keyword>
<keyword evidence="4" id="KW-0121">Carboxypeptidase</keyword>
<feature type="compositionally biased region" description="Basic and acidic residues" evidence="1">
    <location>
        <begin position="101"/>
        <end position="122"/>
    </location>
</feature>
<dbReference type="RefSeq" id="WP_317966908.1">
    <property type="nucleotide sequence ID" value="NZ_CP129118.1"/>
</dbReference>
<feature type="region of interest" description="Disordered" evidence="1">
    <location>
        <begin position="51"/>
        <end position="155"/>
    </location>
</feature>
<dbReference type="InterPro" id="IPR003709">
    <property type="entry name" value="VanY-like_core_dom"/>
</dbReference>
<accession>A0ABZ0L3Q6</accession>
<feature type="domain" description="D-alanyl-D-alanine carboxypeptidase-like core" evidence="3">
    <location>
        <begin position="184"/>
        <end position="310"/>
    </location>
</feature>
<proteinExistence type="predicted"/>
<dbReference type="InterPro" id="IPR009045">
    <property type="entry name" value="Zn_M74/Hedgehog-like"/>
</dbReference>
<dbReference type="CDD" id="cd14852">
    <property type="entry name" value="LD-carboxypeptidase"/>
    <property type="match status" value="1"/>
</dbReference>
<evidence type="ECO:0000313" key="5">
    <source>
        <dbReference type="Proteomes" id="UP001303902"/>
    </source>
</evidence>
<keyword evidence="2" id="KW-0472">Membrane</keyword>
<keyword evidence="2" id="KW-1133">Transmembrane helix</keyword>
<dbReference type="Gene3D" id="3.30.1380.10">
    <property type="match status" value="1"/>
</dbReference>
<keyword evidence="5" id="KW-1185">Reference proteome</keyword>
<keyword evidence="4" id="KW-0378">Hydrolase</keyword>
<dbReference type="SUPFAM" id="SSF55166">
    <property type="entry name" value="Hedgehog/DD-peptidase"/>
    <property type="match status" value="1"/>
</dbReference>
<feature type="transmembrane region" description="Helical" evidence="2">
    <location>
        <begin position="16"/>
        <end position="37"/>
    </location>
</feature>
<name>A0ABZ0L3Q6_9BACL</name>
<evidence type="ECO:0000259" key="3">
    <source>
        <dbReference type="Pfam" id="PF02557"/>
    </source>
</evidence>
<dbReference type="InterPro" id="IPR052179">
    <property type="entry name" value="DD-CPase-like"/>
</dbReference>
<protein>
    <submittedName>
        <fullName evidence="4">D-alanyl-D-alanine carboxypeptidase family protein</fullName>
    </submittedName>
</protein>